<gene>
    <name evidence="7" type="ORF">C454_12033</name>
</gene>
<feature type="transmembrane region" description="Helical" evidence="6">
    <location>
        <begin position="242"/>
        <end position="261"/>
    </location>
</feature>
<keyword evidence="3 6" id="KW-0812">Transmembrane</keyword>
<evidence type="ECO:0000313" key="8">
    <source>
        <dbReference type="Proteomes" id="UP000011571"/>
    </source>
</evidence>
<feature type="transmembrane region" description="Helical" evidence="6">
    <location>
        <begin position="348"/>
        <end position="367"/>
    </location>
</feature>
<comment type="subcellular location">
    <subcellularLocation>
        <location evidence="1">Cell membrane</location>
        <topology evidence="1">Multi-pass membrane protein</topology>
    </subcellularLocation>
</comment>
<evidence type="ECO:0000256" key="3">
    <source>
        <dbReference type="ARBA" id="ARBA00022692"/>
    </source>
</evidence>
<dbReference type="Pfam" id="PF13440">
    <property type="entry name" value="Polysacc_synt_3"/>
    <property type="match status" value="1"/>
</dbReference>
<feature type="transmembrane region" description="Helical" evidence="6">
    <location>
        <begin position="209"/>
        <end position="230"/>
    </location>
</feature>
<keyword evidence="2" id="KW-1003">Cell membrane</keyword>
<feature type="transmembrane region" description="Helical" evidence="6">
    <location>
        <begin position="75"/>
        <end position="97"/>
    </location>
</feature>
<name>M0H9X1_HALGM</name>
<organism evidence="7 8">
    <name type="scientific">Haloferax gibbonsii (strain ATCC 33959 / DSM 4427 / JCM 8863 / NBRC 102184 / NCIMB 2188 / Ma 2.38)</name>
    <dbReference type="NCBI Taxonomy" id="1227459"/>
    <lineage>
        <taxon>Archaea</taxon>
        <taxon>Methanobacteriati</taxon>
        <taxon>Methanobacteriota</taxon>
        <taxon>Stenosarchaea group</taxon>
        <taxon>Halobacteria</taxon>
        <taxon>Halobacteriales</taxon>
        <taxon>Haloferacaceae</taxon>
        <taxon>Haloferax</taxon>
    </lineage>
</organism>
<dbReference type="AlphaFoldDB" id="M0H9X1"/>
<feature type="transmembrane region" description="Helical" evidence="6">
    <location>
        <begin position="7"/>
        <end position="29"/>
    </location>
</feature>
<dbReference type="RefSeq" id="WP_004975883.1">
    <property type="nucleotide sequence ID" value="NZ_AOLJ01000018.1"/>
</dbReference>
<protein>
    <submittedName>
        <fullName evidence="7">Membrane protein involved in the export of O-antigen and teichoic acid</fullName>
    </submittedName>
</protein>
<dbReference type="EMBL" id="AOLJ01000018">
    <property type="protein sequence ID" value="ELZ79929.1"/>
    <property type="molecule type" value="Genomic_DNA"/>
</dbReference>
<dbReference type="PANTHER" id="PTHR30250:SF28">
    <property type="entry name" value="POLYSACCHARIDE BIOSYNTHESIS PROTEIN"/>
    <property type="match status" value="1"/>
</dbReference>
<sequence>MNLLRSSLKIFSGSITGSALQFLGIAYFARVLGPSSMGVFFLFQALLGMVAIPADFGLRGAVEKRISEGESQGRYLSSAILLKIPPVMIIVAGIFVFRPWINNYLGAEVAALLAIALILQEASQLTIVVLKGELRVGETAVLEVVRQATWLGVGGMLVSQGLGARALIYGLLAGLFLVFSWGCFKISVIPQYPSRGHASSLFNYGKYNAISSVGGYFYSWMDVAIIGLFLTQAHVGAYEVAWRITTVVILLSRSIATAVFPQFSEWSGEGAKNRIKDVIPQVLTPSLILVIPSFFGTVLFSKEILGLVFGVEYEIAWLALIILMFDQVTEAAQVVFGRSLQALDRPDLAARATAFGVILNLILNIILVSSFGITGAAIATMVASLFSGLILHFLYLSKIISIKIPYAELLWCVLAALCMTFLLVPIRWLVTVNSIIELLVVIALGTVLYMATILLSPSLRSSIFKHYNNVVGEN</sequence>
<dbReference type="Proteomes" id="UP000011571">
    <property type="component" value="Unassembled WGS sequence"/>
</dbReference>
<dbReference type="PANTHER" id="PTHR30250">
    <property type="entry name" value="PST FAMILY PREDICTED COLANIC ACID TRANSPORTER"/>
    <property type="match status" value="1"/>
</dbReference>
<dbReference type="GO" id="GO:0005886">
    <property type="term" value="C:plasma membrane"/>
    <property type="evidence" value="ECO:0007669"/>
    <property type="project" value="UniProtKB-SubCell"/>
</dbReference>
<evidence type="ECO:0000313" key="7">
    <source>
        <dbReference type="EMBL" id="ELZ79929.1"/>
    </source>
</evidence>
<reference evidence="7 8" key="1">
    <citation type="journal article" date="2014" name="PLoS Genet.">
        <title>Phylogenetically driven sequencing of extremely halophilic archaea reveals strategies for static and dynamic osmo-response.</title>
        <authorList>
            <person name="Becker E.A."/>
            <person name="Seitzer P.M."/>
            <person name="Tritt A."/>
            <person name="Larsen D."/>
            <person name="Krusor M."/>
            <person name="Yao A.I."/>
            <person name="Wu D."/>
            <person name="Madern D."/>
            <person name="Eisen J.A."/>
            <person name="Darling A.E."/>
            <person name="Facciotti M.T."/>
        </authorList>
    </citation>
    <scope>NUCLEOTIDE SEQUENCE [LARGE SCALE GENOMIC DNA]</scope>
    <source>
        <strain evidence="8">ATCC 33959 / DSM 4427 / JCM 8863 / NBRC 102184 / NCIMB 2188 / Ma 2.38</strain>
    </source>
</reference>
<evidence type="ECO:0000256" key="1">
    <source>
        <dbReference type="ARBA" id="ARBA00004651"/>
    </source>
</evidence>
<feature type="transmembrane region" description="Helical" evidence="6">
    <location>
        <begin position="373"/>
        <end position="397"/>
    </location>
</feature>
<keyword evidence="4 6" id="KW-1133">Transmembrane helix</keyword>
<keyword evidence="8" id="KW-1185">Reference proteome</keyword>
<evidence type="ECO:0000256" key="5">
    <source>
        <dbReference type="ARBA" id="ARBA00023136"/>
    </source>
</evidence>
<dbReference type="PATRIC" id="fig|1227459.3.peg.2359"/>
<keyword evidence="5 6" id="KW-0472">Membrane</keyword>
<feature type="transmembrane region" description="Helical" evidence="6">
    <location>
        <begin position="409"/>
        <end position="429"/>
    </location>
</feature>
<comment type="caution">
    <text evidence="7">The sequence shown here is derived from an EMBL/GenBank/DDBJ whole genome shotgun (WGS) entry which is preliminary data.</text>
</comment>
<evidence type="ECO:0000256" key="2">
    <source>
        <dbReference type="ARBA" id="ARBA00022475"/>
    </source>
</evidence>
<evidence type="ECO:0000256" key="6">
    <source>
        <dbReference type="SAM" id="Phobius"/>
    </source>
</evidence>
<feature type="transmembrane region" description="Helical" evidence="6">
    <location>
        <begin position="168"/>
        <end position="188"/>
    </location>
</feature>
<accession>M0H9X1</accession>
<evidence type="ECO:0000256" key="4">
    <source>
        <dbReference type="ARBA" id="ARBA00022989"/>
    </source>
</evidence>
<feature type="transmembrane region" description="Helical" evidence="6">
    <location>
        <begin position="282"/>
        <end position="300"/>
    </location>
</feature>
<feature type="transmembrane region" description="Helical" evidence="6">
    <location>
        <begin position="315"/>
        <end position="336"/>
    </location>
</feature>
<feature type="transmembrane region" description="Helical" evidence="6">
    <location>
        <begin position="435"/>
        <end position="455"/>
    </location>
</feature>
<dbReference type="InterPro" id="IPR050833">
    <property type="entry name" value="Poly_Biosynth_Transport"/>
</dbReference>
<feature type="transmembrane region" description="Helical" evidence="6">
    <location>
        <begin position="35"/>
        <end position="54"/>
    </location>
</feature>
<proteinExistence type="predicted"/>